<gene>
    <name evidence="9" type="ORF">DFR34_101179</name>
</gene>
<evidence type="ECO:0000256" key="1">
    <source>
        <dbReference type="ARBA" id="ARBA00004418"/>
    </source>
</evidence>
<feature type="chain" id="PRO_5016347905" evidence="6">
    <location>
        <begin position="20"/>
        <end position="321"/>
    </location>
</feature>
<feature type="signal peptide" evidence="6">
    <location>
        <begin position="1"/>
        <end position="19"/>
    </location>
</feature>
<dbReference type="GO" id="GO:0045152">
    <property type="term" value="F:antisigma factor binding"/>
    <property type="evidence" value="ECO:0007669"/>
    <property type="project" value="TreeGrafter"/>
</dbReference>
<evidence type="ECO:0000256" key="4">
    <source>
        <dbReference type="ARBA" id="ARBA00022764"/>
    </source>
</evidence>
<comment type="caution">
    <text evidence="9">The sequence shown here is derived from an EMBL/GenBank/DDBJ whole genome shotgun (WGS) entry which is preliminary data.</text>
</comment>
<comment type="similarity">
    <text evidence="2">Belongs to the RseB family.</text>
</comment>
<evidence type="ECO:0000256" key="5">
    <source>
        <dbReference type="SAM" id="MobiDB-lite"/>
    </source>
</evidence>
<protein>
    <submittedName>
        <fullName evidence="9">MucB/RseB-like sigma(E) regulatory protein</fullName>
    </submittedName>
</protein>
<proteinExistence type="inferred from homology"/>
<evidence type="ECO:0000256" key="2">
    <source>
        <dbReference type="ARBA" id="ARBA00008150"/>
    </source>
</evidence>
<feature type="domain" description="MucB/RseB C-terminal" evidence="8">
    <location>
        <begin position="227"/>
        <end position="318"/>
    </location>
</feature>
<dbReference type="InterPro" id="IPR033436">
    <property type="entry name" value="MucB/RseB_C"/>
</dbReference>
<dbReference type="Proteomes" id="UP000247555">
    <property type="component" value="Unassembled WGS sequence"/>
</dbReference>
<feature type="region of interest" description="Disordered" evidence="5">
    <location>
        <begin position="204"/>
        <end position="223"/>
    </location>
</feature>
<dbReference type="Gene3D" id="2.50.20.10">
    <property type="entry name" value="Lipoprotein localisation LolA/LolB/LppX"/>
    <property type="match status" value="1"/>
</dbReference>
<dbReference type="PIRSF" id="PIRSF005427">
    <property type="entry name" value="RseB"/>
    <property type="match status" value="1"/>
</dbReference>
<sequence>MHRQVLAWTAWLAMAPAWAASVLPDGEAQQLLKRYVGAVRQQSYAGVYLHQVGGSVESYRLAHSHEGGIWREKRESLDGVRWELIRQGNELTAYGADTHALAEAKLSTQRMFPELLPDNPAELTTVYSVRQLEHDRVAGYDCNWTVLEPRDNARYAYHFCIEDKTSLPLRISVINGRREVIEQFTFSQLSIGPVRDKNAFRPTFDQQHPIMPAGGNLEDGRADRPEIKVTPAGFRLLRDVRRTMSGRSQPVRHLVYSDGLASFSVFIEPGVAANRSRLAGYFARGALRAYSRPVGDTLVTVVGDLPDATIQSIANSVQLKP</sequence>
<name>A0A318LJP9_9NEIS</name>
<dbReference type="Pfam" id="PF03888">
    <property type="entry name" value="MucB_RseB"/>
    <property type="match status" value="1"/>
</dbReference>
<dbReference type="InterPro" id="IPR033434">
    <property type="entry name" value="MucB/RseB_N"/>
</dbReference>
<evidence type="ECO:0000256" key="3">
    <source>
        <dbReference type="ARBA" id="ARBA00022729"/>
    </source>
</evidence>
<evidence type="ECO:0000259" key="7">
    <source>
        <dbReference type="Pfam" id="PF03888"/>
    </source>
</evidence>
<evidence type="ECO:0000313" key="9">
    <source>
        <dbReference type="EMBL" id="PXX81947.1"/>
    </source>
</evidence>
<organism evidence="9 10">
    <name type="scientific">Rivihabitans pingtungensis</name>
    <dbReference type="NCBI Taxonomy" id="1054498"/>
    <lineage>
        <taxon>Bacteria</taxon>
        <taxon>Pseudomonadati</taxon>
        <taxon>Pseudomonadota</taxon>
        <taxon>Betaproteobacteria</taxon>
        <taxon>Neisseriales</taxon>
        <taxon>Aquaspirillaceae</taxon>
        <taxon>Rivihabitans</taxon>
    </lineage>
</organism>
<dbReference type="EMBL" id="QJKI01000001">
    <property type="protein sequence ID" value="PXX81947.1"/>
    <property type="molecule type" value="Genomic_DNA"/>
</dbReference>
<dbReference type="GO" id="GO:0030288">
    <property type="term" value="C:outer membrane-bounded periplasmic space"/>
    <property type="evidence" value="ECO:0007669"/>
    <property type="project" value="TreeGrafter"/>
</dbReference>
<dbReference type="Gene3D" id="3.30.200.100">
    <property type="entry name" value="MucB/RseB, C-terminal domain"/>
    <property type="match status" value="1"/>
</dbReference>
<dbReference type="PANTHER" id="PTHR38782:SF1">
    <property type="entry name" value="SIGMA-E FACTOR REGULATORY PROTEIN RSEB"/>
    <property type="match status" value="1"/>
</dbReference>
<accession>A0A318LJP9</accession>
<dbReference type="InterPro" id="IPR038484">
    <property type="entry name" value="MucB/RseB_C_sf"/>
</dbReference>
<feature type="domain" description="MucB/RseB N-terminal" evidence="7">
    <location>
        <begin position="27"/>
        <end position="202"/>
    </location>
</feature>
<dbReference type="InterPro" id="IPR005588">
    <property type="entry name" value="MucB_RseB"/>
</dbReference>
<evidence type="ECO:0000259" key="8">
    <source>
        <dbReference type="Pfam" id="PF17188"/>
    </source>
</evidence>
<comment type="subcellular location">
    <subcellularLocation>
        <location evidence="1">Periplasm</location>
    </subcellularLocation>
</comment>
<dbReference type="GO" id="GO:0032885">
    <property type="term" value="P:regulation of polysaccharide biosynthetic process"/>
    <property type="evidence" value="ECO:0007669"/>
    <property type="project" value="TreeGrafter"/>
</dbReference>
<evidence type="ECO:0000313" key="10">
    <source>
        <dbReference type="Proteomes" id="UP000247555"/>
    </source>
</evidence>
<dbReference type="RefSeq" id="WP_110389260.1">
    <property type="nucleotide sequence ID" value="NZ_QJKI01000001.1"/>
</dbReference>
<dbReference type="AlphaFoldDB" id="A0A318LJP9"/>
<keyword evidence="10" id="KW-1185">Reference proteome</keyword>
<dbReference type="PANTHER" id="PTHR38782">
    <property type="match status" value="1"/>
</dbReference>
<dbReference type="OrthoDB" id="7067274at2"/>
<evidence type="ECO:0000256" key="6">
    <source>
        <dbReference type="SAM" id="SignalP"/>
    </source>
</evidence>
<keyword evidence="3 6" id="KW-0732">Signal</keyword>
<dbReference type="CDD" id="cd16327">
    <property type="entry name" value="RseB"/>
    <property type="match status" value="1"/>
</dbReference>
<dbReference type="Pfam" id="PF17188">
    <property type="entry name" value="MucB_RseB_C"/>
    <property type="match status" value="1"/>
</dbReference>
<keyword evidence="4" id="KW-0574">Periplasm</keyword>
<reference evidence="9 10" key="1">
    <citation type="submission" date="2018-05" db="EMBL/GenBank/DDBJ databases">
        <title>Genomic Encyclopedia of Type Strains, Phase IV (KMG-IV): sequencing the most valuable type-strain genomes for metagenomic binning, comparative biology and taxonomic classification.</title>
        <authorList>
            <person name="Goeker M."/>
        </authorList>
    </citation>
    <scope>NUCLEOTIDE SEQUENCE [LARGE SCALE GENOMIC DNA]</scope>
    <source>
        <strain evidence="9 10">DSM 29661</strain>
    </source>
</reference>